<dbReference type="EMBL" id="BLXX01000011">
    <property type="protein sequence ID" value="GFO60906.1"/>
    <property type="molecule type" value="Genomic_DNA"/>
</dbReference>
<keyword evidence="6" id="KW-1185">Reference proteome</keyword>
<dbReference type="PANTHER" id="PTHR11929">
    <property type="entry name" value="ALPHA- 1,3 -FUCOSYLTRANSFERASE"/>
    <property type="match status" value="1"/>
</dbReference>
<dbReference type="GO" id="GO:0016020">
    <property type="term" value="C:membrane"/>
    <property type="evidence" value="ECO:0007669"/>
    <property type="project" value="InterPro"/>
</dbReference>
<comment type="similarity">
    <text evidence="1">Belongs to the glycosyltransferase 10 family.</text>
</comment>
<dbReference type="Gene3D" id="3.40.50.11660">
    <property type="entry name" value="Glycosyl transferase family 10, C-terminal domain"/>
    <property type="match status" value="1"/>
</dbReference>
<comment type="caution">
    <text evidence="5">The sequence shown here is derived from an EMBL/GenBank/DDBJ whole genome shotgun (WGS) entry which is preliminary data.</text>
</comment>
<keyword evidence="3" id="KW-0808">Transferase</keyword>
<evidence type="ECO:0000313" key="6">
    <source>
        <dbReference type="Proteomes" id="UP000556026"/>
    </source>
</evidence>
<protein>
    <recommendedName>
        <fullName evidence="4">Fucosyltransferase C-terminal domain-containing protein</fullName>
    </recommendedName>
</protein>
<dbReference type="Pfam" id="PF00852">
    <property type="entry name" value="Glyco_transf_10"/>
    <property type="match status" value="1"/>
</dbReference>
<accession>A0A6V8MLM9</accession>
<sequence>MPVSTVAFHNIYQGLNEGNRLFEERDAAIGDDLLLPFSVLRAKAAELGISVATSGVLAPEAADAFVFIDMPVPSDPFYRKALATGRPMFLLVLESRLVHPRNYDRDLTGRFRKIFTYDDSQVDGERILKLNYAFRFPPAVPKDLAAKEKLCVMIAGNKISRHPQELYGDRLAAIRWFEKEHPLDFDLFGFGWDEVRTPGIPLVGKLNRIGWLRRLLAPQFPSWRGKVARKRDVMGRYRFALCYENVRDIPGYITEKLFDAFFSGTVPVYRGADNVTDHIPAQCFIDLRKFSGFEELYRFLVEMSDERYLEYLEAIEAFLGGSKARAFTCDHFAATLLRELQRA</sequence>
<evidence type="ECO:0000259" key="4">
    <source>
        <dbReference type="Pfam" id="PF00852"/>
    </source>
</evidence>
<keyword evidence="2" id="KW-0328">Glycosyltransferase</keyword>
<evidence type="ECO:0000256" key="1">
    <source>
        <dbReference type="ARBA" id="ARBA00008919"/>
    </source>
</evidence>
<gene>
    <name evidence="5" type="ORF">GMST_32310</name>
</gene>
<dbReference type="SUPFAM" id="SSF53756">
    <property type="entry name" value="UDP-Glycosyltransferase/glycogen phosphorylase"/>
    <property type="match status" value="1"/>
</dbReference>
<dbReference type="InterPro" id="IPR038577">
    <property type="entry name" value="GT10-like_C_sf"/>
</dbReference>
<dbReference type="InterPro" id="IPR001503">
    <property type="entry name" value="Glyco_trans_10"/>
</dbReference>
<evidence type="ECO:0000313" key="5">
    <source>
        <dbReference type="EMBL" id="GFO60906.1"/>
    </source>
</evidence>
<dbReference type="InterPro" id="IPR055270">
    <property type="entry name" value="Glyco_tran_10_C"/>
</dbReference>
<dbReference type="RefSeq" id="WP_183355715.1">
    <property type="nucleotide sequence ID" value="NZ_BLXX01000011.1"/>
</dbReference>
<dbReference type="PANTHER" id="PTHR11929:SF194">
    <property type="entry name" value="ALPHA-(1,3)-FUCOSYLTRANSFERASE 10"/>
    <property type="match status" value="1"/>
</dbReference>
<proteinExistence type="inferred from homology"/>
<name>A0A6V8MLM9_9BACT</name>
<dbReference type="Proteomes" id="UP000556026">
    <property type="component" value="Unassembled WGS sequence"/>
</dbReference>
<reference evidence="6" key="1">
    <citation type="submission" date="2020-06" db="EMBL/GenBank/DDBJ databases">
        <title>Draft genomic sequence of Geomonas sp. Red330.</title>
        <authorList>
            <person name="Itoh H."/>
            <person name="Zhenxing X."/>
            <person name="Ushijima N."/>
            <person name="Masuda Y."/>
            <person name="Shiratori Y."/>
            <person name="Senoo K."/>
        </authorList>
    </citation>
    <scope>NUCLEOTIDE SEQUENCE [LARGE SCALE GENOMIC DNA]</scope>
    <source>
        <strain evidence="6">Red330</strain>
    </source>
</reference>
<organism evidence="5 6">
    <name type="scientific">Geomonas silvestris</name>
    <dbReference type="NCBI Taxonomy" id="2740184"/>
    <lineage>
        <taxon>Bacteria</taxon>
        <taxon>Pseudomonadati</taxon>
        <taxon>Thermodesulfobacteriota</taxon>
        <taxon>Desulfuromonadia</taxon>
        <taxon>Geobacterales</taxon>
        <taxon>Geobacteraceae</taxon>
        <taxon>Geomonas</taxon>
    </lineage>
</organism>
<evidence type="ECO:0000256" key="2">
    <source>
        <dbReference type="ARBA" id="ARBA00022676"/>
    </source>
</evidence>
<feature type="domain" description="Fucosyltransferase C-terminal" evidence="4">
    <location>
        <begin position="230"/>
        <end position="313"/>
    </location>
</feature>
<dbReference type="GO" id="GO:0008417">
    <property type="term" value="F:fucosyltransferase activity"/>
    <property type="evidence" value="ECO:0007669"/>
    <property type="project" value="InterPro"/>
</dbReference>
<evidence type="ECO:0000256" key="3">
    <source>
        <dbReference type="ARBA" id="ARBA00022679"/>
    </source>
</evidence>
<dbReference type="AlphaFoldDB" id="A0A6V8MLM9"/>